<evidence type="ECO:0000313" key="4">
    <source>
        <dbReference type="Proteomes" id="UP000620124"/>
    </source>
</evidence>
<gene>
    <name evidence="3" type="ORF">MVEN_02424200</name>
</gene>
<evidence type="ECO:0000256" key="1">
    <source>
        <dbReference type="SAM" id="MobiDB-lite"/>
    </source>
</evidence>
<reference evidence="3" key="1">
    <citation type="submission" date="2020-05" db="EMBL/GenBank/DDBJ databases">
        <title>Mycena genomes resolve the evolution of fungal bioluminescence.</title>
        <authorList>
            <person name="Tsai I.J."/>
        </authorList>
    </citation>
    <scope>NUCLEOTIDE SEQUENCE</scope>
    <source>
        <strain evidence="3">CCC161011</strain>
    </source>
</reference>
<protein>
    <recommendedName>
        <fullName evidence="5">Macrofage activating glycoprotein</fullName>
    </recommendedName>
</protein>
<feature type="compositionally biased region" description="Low complexity" evidence="1">
    <location>
        <begin position="320"/>
        <end position="334"/>
    </location>
</feature>
<evidence type="ECO:0000313" key="3">
    <source>
        <dbReference type="EMBL" id="KAF7330848.1"/>
    </source>
</evidence>
<keyword evidence="2" id="KW-0732">Signal</keyword>
<dbReference type="AlphaFoldDB" id="A0A8H6WY75"/>
<evidence type="ECO:0000256" key="2">
    <source>
        <dbReference type="SAM" id="SignalP"/>
    </source>
</evidence>
<organism evidence="3 4">
    <name type="scientific">Mycena venus</name>
    <dbReference type="NCBI Taxonomy" id="2733690"/>
    <lineage>
        <taxon>Eukaryota</taxon>
        <taxon>Fungi</taxon>
        <taxon>Dikarya</taxon>
        <taxon>Basidiomycota</taxon>
        <taxon>Agaricomycotina</taxon>
        <taxon>Agaricomycetes</taxon>
        <taxon>Agaricomycetidae</taxon>
        <taxon>Agaricales</taxon>
        <taxon>Marasmiineae</taxon>
        <taxon>Mycenaceae</taxon>
        <taxon>Mycena</taxon>
    </lineage>
</organism>
<feature type="compositionally biased region" description="Low complexity" evidence="1">
    <location>
        <begin position="289"/>
        <end position="310"/>
    </location>
</feature>
<sequence length="365" mass="37835">MYSAFLIALSVLSTVKADHIYSATYLPSNLPDHTEDGQSGTNQCGTGLNQTSMCQTAYLNALDDWCLWAPPEPGPHSSIGETERIEVAWCTKNGTGARLIPDGAITGAHWLITPDYIQVTGKSVKNDLEEEESWILTAPMETVHGSGLHATFYISHFFAGNPVGGIVFSNAFGGQTEEIFEWTNFMGPGEFCFRICDPKGKNPAAYCQHIYDEMGCDWNMPANYGPGFDSCHADSGEPMGVYGGSTFHQGDAATPPAHAAPKPTSCSTVSSIGNGFIIQGTNIITPSATPSATVSGASGASGSPTASGSGSRSGSGSGSGAPAPTNSNNSAGRGSAAASIQSWERTVMSVGLAIVFSLVGAAVVL</sequence>
<feature type="region of interest" description="Disordered" evidence="1">
    <location>
        <begin position="289"/>
        <end position="334"/>
    </location>
</feature>
<accession>A0A8H6WY75</accession>
<feature type="signal peptide" evidence="2">
    <location>
        <begin position="1"/>
        <end position="17"/>
    </location>
</feature>
<name>A0A8H6WY75_9AGAR</name>
<evidence type="ECO:0008006" key="5">
    <source>
        <dbReference type="Google" id="ProtNLM"/>
    </source>
</evidence>
<dbReference type="EMBL" id="JACAZI010000032">
    <property type="protein sequence ID" value="KAF7330848.1"/>
    <property type="molecule type" value="Genomic_DNA"/>
</dbReference>
<dbReference type="OrthoDB" id="2564904at2759"/>
<feature type="chain" id="PRO_5034825991" description="Macrofage activating glycoprotein" evidence="2">
    <location>
        <begin position="18"/>
        <end position="365"/>
    </location>
</feature>
<proteinExistence type="predicted"/>
<dbReference type="Proteomes" id="UP000620124">
    <property type="component" value="Unassembled WGS sequence"/>
</dbReference>
<comment type="caution">
    <text evidence="3">The sequence shown here is derived from an EMBL/GenBank/DDBJ whole genome shotgun (WGS) entry which is preliminary data.</text>
</comment>
<keyword evidence="4" id="KW-1185">Reference proteome</keyword>